<protein>
    <submittedName>
        <fullName evidence="1">Uncharacterized protein</fullName>
    </submittedName>
</protein>
<sequence>MSELHRDILRRSGWSDAAINFLKSNSIEKAARGILRGDTRERYSHDPSRPAGPSSPFFKELSRTYLPALDYLFFDGQFTSPILPPNENSPKLGQPYVAKNLIVCLEIRIGHDPQHIGAAVYLKNEGKIVLYTHDIPENGANEMSFEETISNLAHEMVHAWNDIFSYDDNKGRRYRHVEATPDSEKGPGHGIIFWELNRFIQKALADLFTWEAVQFEIEATKSDDMYGFMLDQNRDHDEEHELQYKSKFACEEYLGSSDCTTKGFAWI</sequence>
<dbReference type="OrthoDB" id="4779432at2759"/>
<dbReference type="Proteomes" id="UP000758603">
    <property type="component" value="Unassembled WGS sequence"/>
</dbReference>
<dbReference type="AlphaFoldDB" id="A0A9P8ZYT5"/>
<comment type="caution">
    <text evidence="1">The sequence shown here is derived from an EMBL/GenBank/DDBJ whole genome shotgun (WGS) entry which is preliminary data.</text>
</comment>
<dbReference type="RefSeq" id="XP_045960651.1">
    <property type="nucleotide sequence ID" value="XM_046099414.1"/>
</dbReference>
<keyword evidence="2" id="KW-1185">Reference proteome</keyword>
<reference evidence="1" key="1">
    <citation type="journal article" date="2021" name="Nat. Commun.">
        <title>Genetic determinants of endophytism in the Arabidopsis root mycobiome.</title>
        <authorList>
            <person name="Mesny F."/>
            <person name="Miyauchi S."/>
            <person name="Thiergart T."/>
            <person name="Pickel B."/>
            <person name="Atanasova L."/>
            <person name="Karlsson M."/>
            <person name="Huettel B."/>
            <person name="Barry K.W."/>
            <person name="Haridas S."/>
            <person name="Chen C."/>
            <person name="Bauer D."/>
            <person name="Andreopoulos W."/>
            <person name="Pangilinan J."/>
            <person name="LaButti K."/>
            <person name="Riley R."/>
            <person name="Lipzen A."/>
            <person name="Clum A."/>
            <person name="Drula E."/>
            <person name="Henrissat B."/>
            <person name="Kohler A."/>
            <person name="Grigoriev I.V."/>
            <person name="Martin F.M."/>
            <person name="Hacquard S."/>
        </authorList>
    </citation>
    <scope>NUCLEOTIDE SEQUENCE</scope>
    <source>
        <strain evidence="1">MPI-SDFR-AT-0073</strain>
    </source>
</reference>
<evidence type="ECO:0000313" key="1">
    <source>
        <dbReference type="EMBL" id="KAH6656417.1"/>
    </source>
</evidence>
<proteinExistence type="predicted"/>
<dbReference type="GeneID" id="70128306"/>
<gene>
    <name evidence="1" type="ORF">BKA67DRAFT_531688</name>
</gene>
<dbReference type="EMBL" id="JAGPXC010000002">
    <property type="protein sequence ID" value="KAH6656417.1"/>
    <property type="molecule type" value="Genomic_DNA"/>
</dbReference>
<name>A0A9P8ZYT5_9PEZI</name>
<organism evidence="1 2">
    <name type="scientific">Truncatella angustata</name>
    <dbReference type="NCBI Taxonomy" id="152316"/>
    <lineage>
        <taxon>Eukaryota</taxon>
        <taxon>Fungi</taxon>
        <taxon>Dikarya</taxon>
        <taxon>Ascomycota</taxon>
        <taxon>Pezizomycotina</taxon>
        <taxon>Sordariomycetes</taxon>
        <taxon>Xylariomycetidae</taxon>
        <taxon>Amphisphaeriales</taxon>
        <taxon>Sporocadaceae</taxon>
        <taxon>Truncatella</taxon>
    </lineage>
</organism>
<evidence type="ECO:0000313" key="2">
    <source>
        <dbReference type="Proteomes" id="UP000758603"/>
    </source>
</evidence>
<accession>A0A9P8ZYT5</accession>